<accession>A0A3N4H6L8</accession>
<gene>
    <name evidence="2" type="ORF">BJ508DRAFT_337014</name>
</gene>
<feature type="compositionally biased region" description="Polar residues" evidence="1">
    <location>
        <begin position="205"/>
        <end position="215"/>
    </location>
</feature>
<feature type="region of interest" description="Disordered" evidence="1">
    <location>
        <begin position="170"/>
        <end position="219"/>
    </location>
</feature>
<feature type="region of interest" description="Disordered" evidence="1">
    <location>
        <begin position="268"/>
        <end position="304"/>
    </location>
</feature>
<keyword evidence="3" id="KW-1185">Reference proteome</keyword>
<name>A0A3N4H6L8_ASCIM</name>
<evidence type="ECO:0000313" key="3">
    <source>
        <dbReference type="Proteomes" id="UP000275078"/>
    </source>
</evidence>
<reference evidence="2 3" key="1">
    <citation type="journal article" date="2018" name="Nat. Ecol. Evol.">
        <title>Pezizomycetes genomes reveal the molecular basis of ectomycorrhizal truffle lifestyle.</title>
        <authorList>
            <person name="Murat C."/>
            <person name="Payen T."/>
            <person name="Noel B."/>
            <person name="Kuo A."/>
            <person name="Morin E."/>
            <person name="Chen J."/>
            <person name="Kohler A."/>
            <person name="Krizsan K."/>
            <person name="Balestrini R."/>
            <person name="Da Silva C."/>
            <person name="Montanini B."/>
            <person name="Hainaut M."/>
            <person name="Levati E."/>
            <person name="Barry K.W."/>
            <person name="Belfiori B."/>
            <person name="Cichocki N."/>
            <person name="Clum A."/>
            <person name="Dockter R.B."/>
            <person name="Fauchery L."/>
            <person name="Guy J."/>
            <person name="Iotti M."/>
            <person name="Le Tacon F."/>
            <person name="Lindquist E.A."/>
            <person name="Lipzen A."/>
            <person name="Malagnac F."/>
            <person name="Mello A."/>
            <person name="Molinier V."/>
            <person name="Miyauchi S."/>
            <person name="Poulain J."/>
            <person name="Riccioni C."/>
            <person name="Rubini A."/>
            <person name="Sitrit Y."/>
            <person name="Splivallo R."/>
            <person name="Traeger S."/>
            <person name="Wang M."/>
            <person name="Zifcakova L."/>
            <person name="Wipf D."/>
            <person name="Zambonelli A."/>
            <person name="Paolocci F."/>
            <person name="Nowrousian M."/>
            <person name="Ottonello S."/>
            <person name="Baldrian P."/>
            <person name="Spatafora J.W."/>
            <person name="Henrissat B."/>
            <person name="Nagy L.G."/>
            <person name="Aury J.M."/>
            <person name="Wincker P."/>
            <person name="Grigoriev I.V."/>
            <person name="Bonfante P."/>
            <person name="Martin F.M."/>
        </authorList>
    </citation>
    <scope>NUCLEOTIDE SEQUENCE [LARGE SCALE GENOMIC DNA]</scope>
    <source>
        <strain evidence="2 3">RN42</strain>
    </source>
</reference>
<dbReference type="AlphaFoldDB" id="A0A3N4H6L8"/>
<dbReference type="EMBL" id="ML120211">
    <property type="protein sequence ID" value="RPA70603.1"/>
    <property type="molecule type" value="Genomic_DNA"/>
</dbReference>
<proteinExistence type="predicted"/>
<feature type="compositionally biased region" description="Polar residues" evidence="1">
    <location>
        <begin position="68"/>
        <end position="78"/>
    </location>
</feature>
<evidence type="ECO:0000256" key="1">
    <source>
        <dbReference type="SAM" id="MobiDB-lite"/>
    </source>
</evidence>
<feature type="compositionally biased region" description="Polar residues" evidence="1">
    <location>
        <begin position="7"/>
        <end position="18"/>
    </location>
</feature>
<feature type="compositionally biased region" description="Polar residues" evidence="1">
    <location>
        <begin position="44"/>
        <end position="59"/>
    </location>
</feature>
<evidence type="ECO:0000313" key="2">
    <source>
        <dbReference type="EMBL" id="RPA70603.1"/>
    </source>
</evidence>
<organism evidence="2 3">
    <name type="scientific">Ascobolus immersus RN42</name>
    <dbReference type="NCBI Taxonomy" id="1160509"/>
    <lineage>
        <taxon>Eukaryota</taxon>
        <taxon>Fungi</taxon>
        <taxon>Dikarya</taxon>
        <taxon>Ascomycota</taxon>
        <taxon>Pezizomycotina</taxon>
        <taxon>Pezizomycetes</taxon>
        <taxon>Pezizales</taxon>
        <taxon>Ascobolaceae</taxon>
        <taxon>Ascobolus</taxon>
    </lineage>
</organism>
<feature type="region of interest" description="Disordered" evidence="1">
    <location>
        <begin position="1"/>
        <end position="83"/>
    </location>
</feature>
<sequence length="378" mass="39733">MVRRSGVQGSSPASTIKAVNSQIENSSTSSQSVSGAIDLIPHPYTTTSDSPSAVKSTATPPLEKRALSKSSATASEPTTDVPAFSLSASSLPIAVESLAGDQLEKGALNKSSATASEPTTDVPAFSLSASSLPIAVESLAEVQLERGALDKSSATASEFEPTTILSASSLPVAVESPHEPPLETGALDKSPAFASESAGRHFNRENASGAASTSGGEDESVALRHDIPATHGIEAVVQEGAKHPTDSYNNDHVADHNQWDIEQLTHENTGPLRREQTPGPSIQWGDGTLSSDDDSEVRNRTQSPDLDEDIGVFIDLMDNADIHAPPAESNTSIEEDNHLSLLASRPAQAASEVSITTSGSPLIRTDREDNWFCEFWSR</sequence>
<feature type="compositionally biased region" description="Low complexity" evidence="1">
    <location>
        <begin position="19"/>
        <end position="34"/>
    </location>
</feature>
<dbReference type="Proteomes" id="UP000275078">
    <property type="component" value="Unassembled WGS sequence"/>
</dbReference>
<protein>
    <submittedName>
        <fullName evidence="2">Uncharacterized protein</fullName>
    </submittedName>
</protein>